<comment type="caution">
    <text evidence="2">The sequence shown here is derived from an EMBL/GenBank/DDBJ whole genome shotgun (WGS) entry which is preliminary data.</text>
</comment>
<dbReference type="PANTHER" id="PTHR47723">
    <property type="entry name" value="OS05G0353850 PROTEIN"/>
    <property type="match status" value="1"/>
</dbReference>
<keyword evidence="3" id="KW-1185">Reference proteome</keyword>
<protein>
    <submittedName>
        <fullName evidence="2">Putative ribonuclease H-like domain-containing protein</fullName>
    </submittedName>
</protein>
<dbReference type="OrthoDB" id="1938131at2759"/>
<accession>A0A6A4NFU8</accession>
<evidence type="ECO:0000259" key="1">
    <source>
        <dbReference type="Pfam" id="PF13456"/>
    </source>
</evidence>
<dbReference type="InterPro" id="IPR053151">
    <property type="entry name" value="RNase_H-like"/>
</dbReference>
<dbReference type="Pfam" id="PF13456">
    <property type="entry name" value="RVT_3"/>
    <property type="match status" value="1"/>
</dbReference>
<dbReference type="Gene3D" id="3.30.420.10">
    <property type="entry name" value="Ribonuclease H-like superfamily/Ribonuclease H"/>
    <property type="match status" value="1"/>
</dbReference>
<feature type="domain" description="RNase H type-1" evidence="1">
    <location>
        <begin position="4"/>
        <end position="92"/>
    </location>
</feature>
<sequence length="129" mass="15147">MGCFAAFYNIQNVLFAELHAAIMAIEIAHNKGWKAIWLECVSYLVVDIFNGECFIRWKLLNKWIVFKGWLSIMEFKVSHLFREGNSCADKIAFGVSFKVSIWWDVTHNFFCDECIKKRFALPNYTCKFL</sequence>
<dbReference type="SUPFAM" id="SSF53098">
    <property type="entry name" value="Ribonuclease H-like"/>
    <property type="match status" value="1"/>
</dbReference>
<dbReference type="InterPro" id="IPR036397">
    <property type="entry name" value="RNaseH_sf"/>
</dbReference>
<evidence type="ECO:0000313" key="2">
    <source>
        <dbReference type="EMBL" id="KAE9587651.1"/>
    </source>
</evidence>
<dbReference type="EMBL" id="WOCE01000023">
    <property type="protein sequence ID" value="KAE9587651.1"/>
    <property type="molecule type" value="Genomic_DNA"/>
</dbReference>
<dbReference type="Proteomes" id="UP000447434">
    <property type="component" value="Chromosome 23"/>
</dbReference>
<dbReference type="AlphaFoldDB" id="A0A6A4NFU8"/>
<evidence type="ECO:0000313" key="3">
    <source>
        <dbReference type="Proteomes" id="UP000447434"/>
    </source>
</evidence>
<dbReference type="InterPro" id="IPR044730">
    <property type="entry name" value="RNase_H-like_dom_plant"/>
</dbReference>
<gene>
    <name evidence="2" type="ORF">Lalb_Chr23g0276181</name>
</gene>
<dbReference type="PANTHER" id="PTHR47723:SF23">
    <property type="entry name" value="REVERSE TRANSCRIPTASE-LIKE PROTEIN"/>
    <property type="match status" value="1"/>
</dbReference>
<reference evidence="3" key="1">
    <citation type="journal article" date="2020" name="Nat. Commun.">
        <title>Genome sequence of the cluster root forming white lupin.</title>
        <authorList>
            <person name="Hufnagel B."/>
            <person name="Marques A."/>
            <person name="Soriano A."/>
            <person name="Marques L."/>
            <person name="Divol F."/>
            <person name="Doumas P."/>
            <person name="Sallet E."/>
            <person name="Mancinotti D."/>
            <person name="Carrere S."/>
            <person name="Marande W."/>
            <person name="Arribat S."/>
            <person name="Keller J."/>
            <person name="Huneau C."/>
            <person name="Blein T."/>
            <person name="Aime D."/>
            <person name="Laguerre M."/>
            <person name="Taylor J."/>
            <person name="Schubert V."/>
            <person name="Nelson M."/>
            <person name="Geu-Flores F."/>
            <person name="Crespi M."/>
            <person name="Gallardo-Guerrero K."/>
            <person name="Delaux P.-M."/>
            <person name="Salse J."/>
            <person name="Berges H."/>
            <person name="Guyot R."/>
            <person name="Gouzy J."/>
            <person name="Peret B."/>
        </authorList>
    </citation>
    <scope>NUCLEOTIDE SEQUENCE [LARGE SCALE GENOMIC DNA]</scope>
    <source>
        <strain evidence="3">cv. Amiga</strain>
    </source>
</reference>
<organism evidence="2 3">
    <name type="scientific">Lupinus albus</name>
    <name type="common">White lupine</name>
    <name type="synonym">Lupinus termis</name>
    <dbReference type="NCBI Taxonomy" id="3870"/>
    <lineage>
        <taxon>Eukaryota</taxon>
        <taxon>Viridiplantae</taxon>
        <taxon>Streptophyta</taxon>
        <taxon>Embryophyta</taxon>
        <taxon>Tracheophyta</taxon>
        <taxon>Spermatophyta</taxon>
        <taxon>Magnoliopsida</taxon>
        <taxon>eudicotyledons</taxon>
        <taxon>Gunneridae</taxon>
        <taxon>Pentapetalae</taxon>
        <taxon>rosids</taxon>
        <taxon>fabids</taxon>
        <taxon>Fabales</taxon>
        <taxon>Fabaceae</taxon>
        <taxon>Papilionoideae</taxon>
        <taxon>50 kb inversion clade</taxon>
        <taxon>genistoids sensu lato</taxon>
        <taxon>core genistoids</taxon>
        <taxon>Genisteae</taxon>
        <taxon>Lupinus</taxon>
    </lineage>
</organism>
<dbReference type="InterPro" id="IPR012337">
    <property type="entry name" value="RNaseH-like_sf"/>
</dbReference>
<dbReference type="GO" id="GO:0004523">
    <property type="term" value="F:RNA-DNA hybrid ribonuclease activity"/>
    <property type="evidence" value="ECO:0007669"/>
    <property type="project" value="InterPro"/>
</dbReference>
<dbReference type="CDD" id="cd06222">
    <property type="entry name" value="RNase_H_like"/>
    <property type="match status" value="1"/>
</dbReference>
<name>A0A6A4NFU8_LUPAL</name>
<dbReference type="InterPro" id="IPR002156">
    <property type="entry name" value="RNaseH_domain"/>
</dbReference>
<proteinExistence type="predicted"/>
<dbReference type="GO" id="GO:0003676">
    <property type="term" value="F:nucleic acid binding"/>
    <property type="evidence" value="ECO:0007669"/>
    <property type="project" value="InterPro"/>
</dbReference>